<reference evidence="4" key="1">
    <citation type="journal article" date="2021" name="Nat. Commun.">
        <title>Genetic determinants of endophytism in the Arabidopsis root mycobiome.</title>
        <authorList>
            <person name="Mesny F."/>
            <person name="Miyauchi S."/>
            <person name="Thiergart T."/>
            <person name="Pickel B."/>
            <person name="Atanasova L."/>
            <person name="Karlsson M."/>
            <person name="Huettel B."/>
            <person name="Barry K.W."/>
            <person name="Haridas S."/>
            <person name="Chen C."/>
            <person name="Bauer D."/>
            <person name="Andreopoulos W."/>
            <person name="Pangilinan J."/>
            <person name="LaButti K."/>
            <person name="Riley R."/>
            <person name="Lipzen A."/>
            <person name="Clum A."/>
            <person name="Drula E."/>
            <person name="Henrissat B."/>
            <person name="Kohler A."/>
            <person name="Grigoriev I.V."/>
            <person name="Martin F.M."/>
            <person name="Hacquard S."/>
        </authorList>
    </citation>
    <scope>NUCLEOTIDE SEQUENCE</scope>
    <source>
        <strain evidence="4">MPI-SDFR-AT-0117</strain>
    </source>
</reference>
<comment type="caution">
    <text evidence="4">The sequence shown here is derived from an EMBL/GenBank/DDBJ whole genome shotgun (WGS) entry which is preliminary data.</text>
</comment>
<dbReference type="PANTHER" id="PTHR42748:SF28">
    <property type="entry name" value="NMRA-LIKE DOMAIN-CONTAINING PROTEIN"/>
    <property type="match status" value="1"/>
</dbReference>
<dbReference type="Pfam" id="PF05368">
    <property type="entry name" value="NmrA"/>
    <property type="match status" value="1"/>
</dbReference>
<evidence type="ECO:0000256" key="2">
    <source>
        <dbReference type="ARBA" id="ARBA00022857"/>
    </source>
</evidence>
<dbReference type="Gene3D" id="3.90.25.10">
    <property type="entry name" value="UDP-galactose 4-epimerase, domain 1"/>
    <property type="match status" value="1"/>
</dbReference>
<dbReference type="PANTHER" id="PTHR42748">
    <property type="entry name" value="NITROGEN METABOLITE REPRESSION PROTEIN NMRA FAMILY MEMBER"/>
    <property type="match status" value="1"/>
</dbReference>
<name>A0A9P8V0Y4_9PEZI</name>
<accession>A0A9P8V0Y4</accession>
<evidence type="ECO:0000259" key="3">
    <source>
        <dbReference type="Pfam" id="PF05368"/>
    </source>
</evidence>
<sequence length="321" mass="34471">MSKIITVVGATGIQGGSVVNALLDDAQYSIRAITRNTNSDAAKALTDRGVEVVQADLNDVISLKAAFAGSYAIFAVTNFFEALPTQGVEKAMEIEIRLGSNLADAAAATESLVHYVWSTLPNSRKLSGGKAVVPYYDSKNRIDDHVRSIPALLAKTTFLWIGWYASNMEYPWNKPTQIATEDGSKSYVMLLSAPASVKIPMAGDQRINTGLLAKAIFGQPEKTLGGKIVAGVEGNMTYGEMAHIYGAAQGIKVRTVQISASDFVQLWPTFGGLMHTTNEYMELLDGKAFTSPDEEVLSVKDLGVEGFVTSAKVFGAKKLFD</sequence>
<evidence type="ECO:0000313" key="4">
    <source>
        <dbReference type="EMBL" id="KAH6662631.1"/>
    </source>
</evidence>
<feature type="domain" description="NmrA-like" evidence="3">
    <location>
        <begin position="1"/>
        <end position="269"/>
    </location>
</feature>
<dbReference type="EMBL" id="JAGSXJ010000045">
    <property type="protein sequence ID" value="KAH6662631.1"/>
    <property type="molecule type" value="Genomic_DNA"/>
</dbReference>
<dbReference type="Proteomes" id="UP000770015">
    <property type="component" value="Unassembled WGS sequence"/>
</dbReference>
<dbReference type="CDD" id="cd05251">
    <property type="entry name" value="NmrA_like_SDR_a"/>
    <property type="match status" value="1"/>
</dbReference>
<evidence type="ECO:0000313" key="5">
    <source>
        <dbReference type="Proteomes" id="UP000770015"/>
    </source>
</evidence>
<protein>
    <recommendedName>
        <fullName evidence="3">NmrA-like domain-containing protein</fullName>
    </recommendedName>
</protein>
<evidence type="ECO:0000256" key="1">
    <source>
        <dbReference type="ARBA" id="ARBA00006328"/>
    </source>
</evidence>
<proteinExistence type="inferred from homology"/>
<dbReference type="AlphaFoldDB" id="A0A9P8V0Y4"/>
<gene>
    <name evidence="4" type="ORF">F5X68DRAFT_178120</name>
</gene>
<dbReference type="Gene3D" id="3.40.50.720">
    <property type="entry name" value="NAD(P)-binding Rossmann-like Domain"/>
    <property type="match status" value="1"/>
</dbReference>
<comment type="similarity">
    <text evidence="1">Belongs to the NmrA-type oxidoreductase family.</text>
</comment>
<dbReference type="InterPro" id="IPR051164">
    <property type="entry name" value="NmrA-like_oxidored"/>
</dbReference>
<dbReference type="InterPro" id="IPR008030">
    <property type="entry name" value="NmrA-like"/>
</dbReference>
<dbReference type="GO" id="GO:0005634">
    <property type="term" value="C:nucleus"/>
    <property type="evidence" value="ECO:0007669"/>
    <property type="project" value="TreeGrafter"/>
</dbReference>
<organism evidence="4 5">
    <name type="scientific">Plectosphaerella plurivora</name>
    <dbReference type="NCBI Taxonomy" id="936078"/>
    <lineage>
        <taxon>Eukaryota</taxon>
        <taxon>Fungi</taxon>
        <taxon>Dikarya</taxon>
        <taxon>Ascomycota</taxon>
        <taxon>Pezizomycotina</taxon>
        <taxon>Sordariomycetes</taxon>
        <taxon>Hypocreomycetidae</taxon>
        <taxon>Glomerellales</taxon>
        <taxon>Plectosphaerellaceae</taxon>
        <taxon>Plectosphaerella</taxon>
    </lineage>
</organism>
<dbReference type="InterPro" id="IPR036291">
    <property type="entry name" value="NAD(P)-bd_dom_sf"/>
</dbReference>
<dbReference type="SUPFAM" id="SSF51735">
    <property type="entry name" value="NAD(P)-binding Rossmann-fold domains"/>
    <property type="match status" value="1"/>
</dbReference>
<keyword evidence="2" id="KW-0521">NADP</keyword>
<keyword evidence="5" id="KW-1185">Reference proteome</keyword>
<dbReference type="OrthoDB" id="300709at2759"/>